<evidence type="ECO:0000313" key="2">
    <source>
        <dbReference type="Proteomes" id="UP000238823"/>
    </source>
</evidence>
<gene>
    <name evidence="1" type="ORF">ENSA7_68460</name>
</gene>
<protein>
    <submittedName>
        <fullName evidence="1">Uncharacterized protein</fullName>
    </submittedName>
</protein>
<dbReference type="Proteomes" id="UP000238823">
    <property type="component" value="Unassembled WGS sequence"/>
</dbReference>
<sequence length="34" mass="3585">MNLADMGAAVTDSDVPSGVTDILRCALRPDPARR</sequence>
<evidence type="ECO:0000313" key="1">
    <source>
        <dbReference type="EMBL" id="PRP96032.1"/>
    </source>
</evidence>
<dbReference type="AlphaFoldDB" id="A0A2S9XT52"/>
<reference evidence="1 2" key="1">
    <citation type="submission" date="2018-03" db="EMBL/GenBank/DDBJ databases">
        <title>Draft Genome Sequences of the Obligatory Marine Myxobacteria Enhygromyxa salina SWB007.</title>
        <authorList>
            <person name="Poehlein A."/>
            <person name="Moghaddam J.A."/>
            <person name="Harms H."/>
            <person name="Alanjari M."/>
            <person name="Koenig G.M."/>
            <person name="Daniel R."/>
            <person name="Schaeberle T.F."/>
        </authorList>
    </citation>
    <scope>NUCLEOTIDE SEQUENCE [LARGE SCALE GENOMIC DNA]</scope>
    <source>
        <strain evidence="1 2">SWB007</strain>
    </source>
</reference>
<comment type="caution">
    <text evidence="1">The sequence shown here is derived from an EMBL/GenBank/DDBJ whole genome shotgun (WGS) entry which is preliminary data.</text>
</comment>
<name>A0A2S9XT52_9BACT</name>
<proteinExistence type="predicted"/>
<accession>A0A2S9XT52</accession>
<dbReference type="EMBL" id="PVNL01000135">
    <property type="protein sequence ID" value="PRP96032.1"/>
    <property type="molecule type" value="Genomic_DNA"/>
</dbReference>
<organism evidence="1 2">
    <name type="scientific">Enhygromyxa salina</name>
    <dbReference type="NCBI Taxonomy" id="215803"/>
    <lineage>
        <taxon>Bacteria</taxon>
        <taxon>Pseudomonadati</taxon>
        <taxon>Myxococcota</taxon>
        <taxon>Polyangia</taxon>
        <taxon>Nannocystales</taxon>
        <taxon>Nannocystaceae</taxon>
        <taxon>Enhygromyxa</taxon>
    </lineage>
</organism>